<evidence type="ECO:0000256" key="1">
    <source>
        <dbReference type="SAM" id="SignalP"/>
    </source>
</evidence>
<feature type="chain" id="PRO_5045787032" description="HlyD family efflux transporter periplasmic adaptor subunit" evidence="1">
    <location>
        <begin position="24"/>
        <end position="309"/>
    </location>
</feature>
<dbReference type="Gene3D" id="2.40.50.100">
    <property type="match status" value="1"/>
</dbReference>
<dbReference type="RefSeq" id="WP_238752393.1">
    <property type="nucleotide sequence ID" value="NZ_CAKLPZ010000006.1"/>
</dbReference>
<dbReference type="InterPro" id="IPR011053">
    <property type="entry name" value="Single_hybrid_motif"/>
</dbReference>
<dbReference type="Gene3D" id="2.40.420.20">
    <property type="match status" value="1"/>
</dbReference>
<dbReference type="PANTHER" id="PTHR30469">
    <property type="entry name" value="MULTIDRUG RESISTANCE PROTEIN MDTA"/>
    <property type="match status" value="1"/>
</dbReference>
<dbReference type="SUPFAM" id="SSF51230">
    <property type="entry name" value="Single hybrid motif"/>
    <property type="match status" value="1"/>
</dbReference>
<dbReference type="PROSITE" id="PS51257">
    <property type="entry name" value="PROKAR_LIPOPROTEIN"/>
    <property type="match status" value="1"/>
</dbReference>
<name>A0ABN8FEZ2_9BACT</name>
<feature type="signal peptide" evidence="1">
    <location>
        <begin position="1"/>
        <end position="23"/>
    </location>
</feature>
<accession>A0ABN8FEZ2</accession>
<sequence>MTNRPILCLLLAGCLIAGCKKNAAPPPEATPAARIATQVVVGPPVRSTLRDSTLMNAVTVFTNRESIRATVTGYVERTEVEVGTTVRAGQEVFVLQTREAAVLGEEILSDSSINITGIVPVTSRNSGIVTQLFYLDGDFVVEGDILAELTRPSALALKLYVPFERGDLVRPGKRVQVRLPDGRLLTGTVGQLLPSEDVSSQTTPYLVSLNTATYLPENLNLMVSVPGRVSGDALTVPVEAVQTNEVQTEFWVMQLVNDSLAVRRDVRPGMRSDSLIELVGTLLTIDDRVVLEGAYGLEDSSLVSVVAKL</sequence>
<protein>
    <recommendedName>
        <fullName evidence="4">HlyD family efflux transporter periplasmic adaptor subunit</fullName>
    </recommendedName>
</protein>
<comment type="caution">
    <text evidence="2">The sequence shown here is derived from an EMBL/GenBank/DDBJ whole genome shotgun (WGS) entry which is preliminary data.</text>
</comment>
<organism evidence="2 3">
    <name type="scientific">Neolewinella maritima</name>
    <dbReference type="NCBI Taxonomy" id="1383882"/>
    <lineage>
        <taxon>Bacteria</taxon>
        <taxon>Pseudomonadati</taxon>
        <taxon>Bacteroidota</taxon>
        <taxon>Saprospiria</taxon>
        <taxon>Saprospirales</taxon>
        <taxon>Lewinellaceae</taxon>
        <taxon>Neolewinella</taxon>
    </lineage>
</organism>
<dbReference type="EMBL" id="CAKLPZ010000006">
    <property type="protein sequence ID" value="CAH1002563.1"/>
    <property type="molecule type" value="Genomic_DNA"/>
</dbReference>
<gene>
    <name evidence="2" type="ORF">LEM8419_03437</name>
</gene>
<keyword evidence="3" id="KW-1185">Reference proteome</keyword>
<evidence type="ECO:0000313" key="2">
    <source>
        <dbReference type="EMBL" id="CAH1002563.1"/>
    </source>
</evidence>
<proteinExistence type="predicted"/>
<reference evidence="2" key="1">
    <citation type="submission" date="2021-12" db="EMBL/GenBank/DDBJ databases">
        <authorList>
            <person name="Rodrigo-Torres L."/>
            <person name="Arahal R. D."/>
            <person name="Lucena T."/>
        </authorList>
    </citation>
    <scope>NUCLEOTIDE SEQUENCE</scope>
    <source>
        <strain evidence="2">CECT 8419</strain>
    </source>
</reference>
<keyword evidence="1" id="KW-0732">Signal</keyword>
<evidence type="ECO:0000313" key="3">
    <source>
        <dbReference type="Proteomes" id="UP000837803"/>
    </source>
</evidence>
<dbReference type="PANTHER" id="PTHR30469:SF15">
    <property type="entry name" value="HLYD FAMILY OF SECRETION PROTEINS"/>
    <property type="match status" value="1"/>
</dbReference>
<evidence type="ECO:0008006" key="4">
    <source>
        <dbReference type="Google" id="ProtNLM"/>
    </source>
</evidence>
<dbReference type="Proteomes" id="UP000837803">
    <property type="component" value="Unassembled WGS sequence"/>
</dbReference>